<feature type="region of interest" description="Disordered" evidence="1">
    <location>
        <begin position="63"/>
        <end position="84"/>
    </location>
</feature>
<organism evidence="2 3">
    <name type="scientific">Ktedonobacter robiniae</name>
    <dbReference type="NCBI Taxonomy" id="2778365"/>
    <lineage>
        <taxon>Bacteria</taxon>
        <taxon>Bacillati</taxon>
        <taxon>Chloroflexota</taxon>
        <taxon>Ktedonobacteria</taxon>
        <taxon>Ktedonobacterales</taxon>
        <taxon>Ktedonobacteraceae</taxon>
        <taxon>Ktedonobacter</taxon>
    </lineage>
</organism>
<gene>
    <name evidence="2" type="ORF">KSB_82480</name>
</gene>
<dbReference type="Proteomes" id="UP000654345">
    <property type="component" value="Unassembled WGS sequence"/>
</dbReference>
<evidence type="ECO:0000256" key="1">
    <source>
        <dbReference type="SAM" id="MobiDB-lite"/>
    </source>
</evidence>
<protein>
    <submittedName>
        <fullName evidence="2">Uncharacterized protein</fullName>
    </submittedName>
</protein>
<dbReference type="EMBL" id="BNJG01000003">
    <property type="protein sequence ID" value="GHO59773.1"/>
    <property type="molecule type" value="Genomic_DNA"/>
</dbReference>
<sequence>MRRLVYAGHNGYREHPGEILGLPLIAYLLIQGRAMRANSNQEPLRILVDPCLVCTGKEPAARERGGWQEQQAAQREREGREESYEFQHSLECGILSMDHIYGT</sequence>
<reference evidence="2 3" key="1">
    <citation type="journal article" date="2021" name="Int. J. Syst. Evol. Microbiol.">
        <title>Reticulibacter mediterranei gen. nov., sp. nov., within the new family Reticulibacteraceae fam. nov., and Ktedonospora formicarum gen. nov., sp. nov., Ktedonobacter robiniae sp. nov., Dictyobacter formicarum sp. nov. and Dictyobacter arantiisoli sp. nov., belonging to the class Ktedonobacteria.</title>
        <authorList>
            <person name="Yabe S."/>
            <person name="Zheng Y."/>
            <person name="Wang C.M."/>
            <person name="Sakai Y."/>
            <person name="Abe K."/>
            <person name="Yokota A."/>
            <person name="Donadio S."/>
            <person name="Cavaletti L."/>
            <person name="Monciardini P."/>
        </authorList>
    </citation>
    <scope>NUCLEOTIDE SEQUENCE [LARGE SCALE GENOMIC DNA]</scope>
    <source>
        <strain evidence="2 3">SOSP1-30</strain>
    </source>
</reference>
<proteinExistence type="predicted"/>
<evidence type="ECO:0000313" key="3">
    <source>
        <dbReference type="Proteomes" id="UP000654345"/>
    </source>
</evidence>
<feature type="compositionally biased region" description="Basic and acidic residues" evidence="1">
    <location>
        <begin position="74"/>
        <end position="84"/>
    </location>
</feature>
<name>A0ABQ3V495_9CHLR</name>
<keyword evidence="3" id="KW-1185">Reference proteome</keyword>
<comment type="caution">
    <text evidence="2">The sequence shown here is derived from an EMBL/GenBank/DDBJ whole genome shotgun (WGS) entry which is preliminary data.</text>
</comment>
<evidence type="ECO:0000313" key="2">
    <source>
        <dbReference type="EMBL" id="GHO59773.1"/>
    </source>
</evidence>
<accession>A0ABQ3V495</accession>